<dbReference type="InterPro" id="IPR019481">
    <property type="entry name" value="TFIIIC_triple_barrel"/>
</dbReference>
<feature type="compositionally biased region" description="Acidic residues" evidence="1">
    <location>
        <begin position="384"/>
        <end position="398"/>
    </location>
</feature>
<dbReference type="EMBL" id="JBEVYD010000013">
    <property type="protein sequence ID" value="KAL3228532.1"/>
    <property type="molecule type" value="Genomic_DNA"/>
</dbReference>
<dbReference type="Gene3D" id="2.60.40.4370">
    <property type="match status" value="1"/>
</dbReference>
<evidence type="ECO:0000256" key="1">
    <source>
        <dbReference type="SAM" id="MobiDB-lite"/>
    </source>
</evidence>
<dbReference type="CDD" id="cd07067">
    <property type="entry name" value="HP_PGM_like"/>
    <property type="match status" value="1"/>
</dbReference>
<dbReference type="Gene3D" id="3.40.50.1240">
    <property type="entry name" value="Phosphoglycerate mutase-like"/>
    <property type="match status" value="1"/>
</dbReference>
<dbReference type="Proteomes" id="UP001623330">
    <property type="component" value="Unassembled WGS sequence"/>
</dbReference>
<dbReference type="PANTHER" id="PTHR16469">
    <property type="entry name" value="UBIQUITIN-ASSOCIATED AND SH3 DOMAIN-CONTAINING BA-RELATED"/>
    <property type="match status" value="1"/>
</dbReference>
<evidence type="ECO:0000259" key="2">
    <source>
        <dbReference type="Pfam" id="PF10419"/>
    </source>
</evidence>
<dbReference type="InterPro" id="IPR014623">
    <property type="entry name" value="Tfc7/tau55"/>
</dbReference>
<feature type="domain" description="Transcription factor TFIIIC triple barrel" evidence="2">
    <location>
        <begin position="280"/>
        <end position="433"/>
    </location>
</feature>
<comment type="caution">
    <text evidence="3">The sequence shown here is derived from an EMBL/GenBank/DDBJ whole genome shotgun (WGS) entry which is preliminary data.</text>
</comment>
<dbReference type="InterPro" id="IPR051710">
    <property type="entry name" value="Phosphatase_SH3-domain"/>
</dbReference>
<accession>A0ABR4NLZ8</accession>
<reference evidence="3 4" key="1">
    <citation type="submission" date="2024-05" db="EMBL/GenBank/DDBJ databases">
        <title>Long read based assembly of the Candida bracarensis genome reveals expanded adhesin content.</title>
        <authorList>
            <person name="Marcet-Houben M."/>
            <person name="Ksiezopolska E."/>
            <person name="Gabaldon T."/>
        </authorList>
    </citation>
    <scope>NUCLEOTIDE SEQUENCE [LARGE SCALE GENOMIC DNA]</scope>
    <source>
        <strain evidence="3 4">CBM6</strain>
    </source>
</reference>
<evidence type="ECO:0000313" key="3">
    <source>
        <dbReference type="EMBL" id="KAL3228532.1"/>
    </source>
</evidence>
<sequence length="434" mass="49461">MAVKTIYLARHGYRANWILGAEVPAPPTGINGDVQLAKHGIKQAHELGRYMLALDEQPELIFSSPFFRCLETSEPIADFLEVPVYIERGFGEWYRPDRPVIPVPADNETLEKFFHDKIRLEWESCAIPSEKGETEEELFKRCQDVLDKFIRKIEEDFPNVETVMIITHGATKIALGLSLLGRPTTRCTVGEGSKEYLRCGSCSLDKFQVQPELKEDANANDEDDDELVTTPPLERKWLCTMNGNTEFLSRGEEMNWGFHLNVEAGSDADIKSRIHTGPADQETVYVSIDIPSGSYKERFQLKSNSLMQFSGLNKDEPLVVVDNQLYLGSWQKLVGTELAFPSAATLKKKNHLNPDEDDAAPDMSQLELEDQLSDEFDEIKQEDESTEPLDSDEEEEQELERIKKKKKKARKRQGTSQKVYRITDRLLLQNVELM</sequence>
<protein>
    <submittedName>
        <fullName evidence="3">Transcription factor tau 55 kDa subunit</fullName>
    </submittedName>
</protein>
<dbReference type="PIRSF" id="PIRSF036802">
    <property type="entry name" value="Tau55_TFC7"/>
    <property type="match status" value="1"/>
</dbReference>
<name>A0ABR4NLZ8_9SACH</name>
<dbReference type="SMART" id="SM00855">
    <property type="entry name" value="PGAM"/>
    <property type="match status" value="1"/>
</dbReference>
<dbReference type="Pfam" id="PF00300">
    <property type="entry name" value="His_Phos_1"/>
    <property type="match status" value="1"/>
</dbReference>
<organism evidence="3 4">
    <name type="scientific">Nakaseomyces bracarensis</name>
    <dbReference type="NCBI Taxonomy" id="273131"/>
    <lineage>
        <taxon>Eukaryota</taxon>
        <taxon>Fungi</taxon>
        <taxon>Dikarya</taxon>
        <taxon>Ascomycota</taxon>
        <taxon>Saccharomycotina</taxon>
        <taxon>Saccharomycetes</taxon>
        <taxon>Saccharomycetales</taxon>
        <taxon>Saccharomycetaceae</taxon>
        <taxon>Nakaseomyces</taxon>
    </lineage>
</organism>
<dbReference type="InterPro" id="IPR029033">
    <property type="entry name" value="His_PPase_superfam"/>
</dbReference>
<dbReference type="InterPro" id="IPR013078">
    <property type="entry name" value="His_Pase_superF_clade-1"/>
</dbReference>
<evidence type="ECO:0000313" key="4">
    <source>
        <dbReference type="Proteomes" id="UP001623330"/>
    </source>
</evidence>
<dbReference type="SUPFAM" id="SSF53254">
    <property type="entry name" value="Phosphoglycerate mutase-like"/>
    <property type="match status" value="1"/>
</dbReference>
<dbReference type="Pfam" id="PF10419">
    <property type="entry name" value="TFIIIC_sub6"/>
    <property type="match status" value="1"/>
</dbReference>
<feature type="compositionally biased region" description="Basic residues" evidence="1">
    <location>
        <begin position="402"/>
        <end position="413"/>
    </location>
</feature>
<proteinExistence type="predicted"/>
<dbReference type="PANTHER" id="PTHR16469:SF51">
    <property type="entry name" value="TRANSCRIPTION FACTOR TAU 55 KDA SUBUNIT"/>
    <property type="match status" value="1"/>
</dbReference>
<feature type="region of interest" description="Disordered" evidence="1">
    <location>
        <begin position="368"/>
        <end position="416"/>
    </location>
</feature>
<feature type="compositionally biased region" description="Acidic residues" evidence="1">
    <location>
        <begin position="368"/>
        <end position="377"/>
    </location>
</feature>
<gene>
    <name evidence="3" type="ORF">RNJ44_02477</name>
</gene>
<keyword evidence="4" id="KW-1185">Reference proteome</keyword>